<organism evidence="1">
    <name type="scientific">marine sediment metagenome</name>
    <dbReference type="NCBI Taxonomy" id="412755"/>
    <lineage>
        <taxon>unclassified sequences</taxon>
        <taxon>metagenomes</taxon>
        <taxon>ecological metagenomes</taxon>
    </lineage>
</organism>
<dbReference type="EMBL" id="BARS01016377">
    <property type="protein sequence ID" value="GAF86824.1"/>
    <property type="molecule type" value="Genomic_DNA"/>
</dbReference>
<comment type="caution">
    <text evidence="1">The sequence shown here is derived from an EMBL/GenBank/DDBJ whole genome shotgun (WGS) entry which is preliminary data.</text>
</comment>
<gene>
    <name evidence="1" type="ORF">S01H1_26959</name>
</gene>
<sequence>AFNKKLIYIYTLKVFNPWQLTSFLKVFYLL</sequence>
<dbReference type="AlphaFoldDB" id="X0T0P2"/>
<reference evidence="1" key="1">
    <citation type="journal article" date="2014" name="Front. Microbiol.">
        <title>High frequency of phylogenetically diverse reductive dehalogenase-homologous genes in deep subseafloor sedimentary metagenomes.</title>
        <authorList>
            <person name="Kawai M."/>
            <person name="Futagami T."/>
            <person name="Toyoda A."/>
            <person name="Takaki Y."/>
            <person name="Nishi S."/>
            <person name="Hori S."/>
            <person name="Arai W."/>
            <person name="Tsubouchi T."/>
            <person name="Morono Y."/>
            <person name="Uchiyama I."/>
            <person name="Ito T."/>
            <person name="Fujiyama A."/>
            <person name="Inagaki F."/>
            <person name="Takami H."/>
        </authorList>
    </citation>
    <scope>NUCLEOTIDE SEQUENCE</scope>
    <source>
        <strain evidence="1">Expedition CK06-06</strain>
    </source>
</reference>
<feature type="non-terminal residue" evidence="1">
    <location>
        <position position="1"/>
    </location>
</feature>
<protein>
    <submittedName>
        <fullName evidence="1">Uncharacterized protein</fullName>
    </submittedName>
</protein>
<name>X0T0P2_9ZZZZ</name>
<proteinExistence type="predicted"/>
<evidence type="ECO:0000313" key="1">
    <source>
        <dbReference type="EMBL" id="GAF86824.1"/>
    </source>
</evidence>
<accession>X0T0P2</accession>